<reference evidence="6 7" key="1">
    <citation type="submission" date="2024-03" db="EMBL/GenBank/DDBJ databases">
        <title>Aureococcus anophagefferens CCMP1851 and Kratosvirus quantuckense: Draft genome of a second virus-susceptible host strain in the model system.</title>
        <authorList>
            <person name="Chase E."/>
            <person name="Truchon A.R."/>
            <person name="Schepens W."/>
            <person name="Wilhelm S.W."/>
        </authorList>
    </citation>
    <scope>NUCLEOTIDE SEQUENCE [LARGE SCALE GENOMIC DNA]</scope>
    <source>
        <strain evidence="6 7">CCMP1851</strain>
    </source>
</reference>
<evidence type="ECO:0000259" key="5">
    <source>
        <dbReference type="PROSITE" id="PS50240"/>
    </source>
</evidence>
<keyword evidence="3" id="KW-0325">Glycoprotein</keyword>
<feature type="chain" id="PRO_5045319537" evidence="4">
    <location>
        <begin position="20"/>
        <end position="201"/>
    </location>
</feature>
<evidence type="ECO:0000256" key="2">
    <source>
        <dbReference type="ARBA" id="ARBA00023157"/>
    </source>
</evidence>
<evidence type="ECO:0000313" key="6">
    <source>
        <dbReference type="EMBL" id="KAK7238967.1"/>
    </source>
</evidence>
<evidence type="ECO:0000256" key="1">
    <source>
        <dbReference type="ARBA" id="ARBA00023026"/>
    </source>
</evidence>
<dbReference type="InterPro" id="IPR050430">
    <property type="entry name" value="Peptidase_S1"/>
</dbReference>
<evidence type="ECO:0000313" key="7">
    <source>
        <dbReference type="Proteomes" id="UP001363151"/>
    </source>
</evidence>
<dbReference type="InterPro" id="IPR001254">
    <property type="entry name" value="Trypsin_dom"/>
</dbReference>
<feature type="signal peptide" evidence="4">
    <location>
        <begin position="1"/>
        <end position="19"/>
    </location>
</feature>
<dbReference type="Gene3D" id="2.40.10.10">
    <property type="entry name" value="Trypsin-like serine proteases"/>
    <property type="match status" value="1"/>
</dbReference>
<name>A0ABR1FUR5_AURAN</name>
<gene>
    <name evidence="6" type="ORF">SO694_00026335</name>
</gene>
<feature type="domain" description="Peptidase S1" evidence="5">
    <location>
        <begin position="22"/>
        <end position="201"/>
    </location>
</feature>
<dbReference type="PROSITE" id="PS00134">
    <property type="entry name" value="TRYPSIN_HIS"/>
    <property type="match status" value="1"/>
</dbReference>
<dbReference type="InterPro" id="IPR018114">
    <property type="entry name" value="TRYPSIN_HIS"/>
</dbReference>
<organism evidence="6 7">
    <name type="scientific">Aureococcus anophagefferens</name>
    <name type="common">Harmful bloom alga</name>
    <dbReference type="NCBI Taxonomy" id="44056"/>
    <lineage>
        <taxon>Eukaryota</taxon>
        <taxon>Sar</taxon>
        <taxon>Stramenopiles</taxon>
        <taxon>Ochrophyta</taxon>
        <taxon>Pelagophyceae</taxon>
        <taxon>Pelagomonadales</taxon>
        <taxon>Pelagomonadaceae</taxon>
        <taxon>Aureococcus</taxon>
    </lineage>
</organism>
<sequence>MSSPRIIIIALALATGAAARIIVGGEESKPYSRTHVVSLIDKFDDHNCGGSLLDGGQVVLTAAHCFFSREGNLLPNVARVYSAGVHLHDYTKLDHVCSKIIEVEKVLIHPDYDTWTSENDVALMFLSERAPARRTGAAKTVTLDRSDSFDPYVGEKLMVAGWGATNKQGSKYPNKLHEVALDFIDTDACASKWGRATSLLM</sequence>
<evidence type="ECO:0000256" key="4">
    <source>
        <dbReference type="SAM" id="SignalP"/>
    </source>
</evidence>
<dbReference type="SMART" id="SM00020">
    <property type="entry name" value="Tryp_SPc"/>
    <property type="match status" value="1"/>
</dbReference>
<dbReference type="InterPro" id="IPR043504">
    <property type="entry name" value="Peptidase_S1_PA_chymotrypsin"/>
</dbReference>
<dbReference type="SUPFAM" id="SSF50494">
    <property type="entry name" value="Trypsin-like serine proteases"/>
    <property type="match status" value="1"/>
</dbReference>
<proteinExistence type="predicted"/>
<dbReference type="PANTHER" id="PTHR24276">
    <property type="entry name" value="POLYSERASE-RELATED"/>
    <property type="match status" value="1"/>
</dbReference>
<dbReference type="InterPro" id="IPR009003">
    <property type="entry name" value="Peptidase_S1_PA"/>
</dbReference>
<keyword evidence="4" id="KW-0732">Signal</keyword>
<accession>A0ABR1FUR5</accession>
<evidence type="ECO:0000256" key="3">
    <source>
        <dbReference type="ARBA" id="ARBA00023180"/>
    </source>
</evidence>
<comment type="caution">
    <text evidence="6">The sequence shown here is derived from an EMBL/GenBank/DDBJ whole genome shotgun (WGS) entry which is preliminary data.</text>
</comment>
<keyword evidence="1" id="KW-0843">Virulence</keyword>
<protein>
    <submittedName>
        <fullName evidence="6">Serine-type endopeptidase</fullName>
    </submittedName>
</protein>
<keyword evidence="7" id="KW-1185">Reference proteome</keyword>
<dbReference type="PROSITE" id="PS50240">
    <property type="entry name" value="TRYPSIN_DOM"/>
    <property type="match status" value="1"/>
</dbReference>
<dbReference type="Proteomes" id="UP001363151">
    <property type="component" value="Unassembled WGS sequence"/>
</dbReference>
<keyword evidence="2" id="KW-1015">Disulfide bond</keyword>
<dbReference type="CDD" id="cd00190">
    <property type="entry name" value="Tryp_SPc"/>
    <property type="match status" value="1"/>
</dbReference>
<dbReference type="PANTHER" id="PTHR24276:SF98">
    <property type="entry name" value="FI18310P1-RELATED"/>
    <property type="match status" value="1"/>
</dbReference>
<dbReference type="EMBL" id="JBBJCI010000227">
    <property type="protein sequence ID" value="KAK7238967.1"/>
    <property type="molecule type" value="Genomic_DNA"/>
</dbReference>
<dbReference type="Pfam" id="PF00089">
    <property type="entry name" value="Trypsin"/>
    <property type="match status" value="1"/>
</dbReference>